<sequence>MPGSLLRARWIIRGQPSLSCLETGSNENWPEEESKDVVVCPLEVSNSYSIPAGGDKAMDKIQSWPSKNLTSPKRDESFPYLLLDDILRQQVRQLSSSPFCRQRSPRSGEDTYRAHHQGSTGEHFQHCDAKVITTHLIPSDGLLYARTPCLSVGRSVEGTRRRRAEPEKDEHPSHETRRSTRAWWFYPRPPHPGSFLAGVRVTLGWVLGGGGDFCHRCVLNGRCQGGALGAENQQEPGQGAREAEAKKTRRG</sequence>
<dbReference type="KEGG" id="cfr:106728513"/>
<feature type="compositionally biased region" description="Basic and acidic residues" evidence="1">
    <location>
        <begin position="241"/>
        <end position="251"/>
    </location>
</feature>
<evidence type="ECO:0000313" key="3">
    <source>
        <dbReference type="RefSeq" id="XP_032328285.1"/>
    </source>
</evidence>
<dbReference type="RefSeq" id="XP_032328285.1">
    <property type="nucleotide sequence ID" value="XM_032472394.1"/>
</dbReference>
<feature type="region of interest" description="Disordered" evidence="1">
    <location>
        <begin position="228"/>
        <end position="251"/>
    </location>
</feature>
<dbReference type="AlphaFoldDB" id="A0A8B8SEN2"/>
<name>A0A8B8SEN2_CAMFR</name>
<gene>
    <name evidence="3" type="primary">LOC106728513</name>
</gene>
<accession>A0A8B8SEN2</accession>
<evidence type="ECO:0000256" key="1">
    <source>
        <dbReference type="SAM" id="MobiDB-lite"/>
    </source>
</evidence>
<evidence type="ECO:0000313" key="2">
    <source>
        <dbReference type="Proteomes" id="UP000694856"/>
    </source>
</evidence>
<proteinExistence type="predicted"/>
<reference evidence="3" key="1">
    <citation type="submission" date="2025-08" db="UniProtKB">
        <authorList>
            <consortium name="RefSeq"/>
        </authorList>
    </citation>
    <scope>IDENTIFICATION</scope>
    <source>
        <tissue evidence="3">Ear skin</tissue>
    </source>
</reference>
<feature type="region of interest" description="Disordered" evidence="1">
    <location>
        <begin position="155"/>
        <end position="178"/>
    </location>
</feature>
<keyword evidence="2" id="KW-1185">Reference proteome</keyword>
<protein>
    <submittedName>
        <fullName evidence="3">Uncharacterized protein LOC106728513 isoform X1</fullName>
    </submittedName>
</protein>
<dbReference type="Proteomes" id="UP000694856">
    <property type="component" value="Chromosome 33"/>
</dbReference>
<feature type="compositionally biased region" description="Basic and acidic residues" evidence="1">
    <location>
        <begin position="164"/>
        <end position="178"/>
    </location>
</feature>
<feature type="region of interest" description="Disordered" evidence="1">
    <location>
        <begin position="97"/>
        <end position="119"/>
    </location>
</feature>
<organism evidence="2 3">
    <name type="scientific">Camelus ferus</name>
    <name type="common">Wild bactrian camel</name>
    <name type="synonym">Camelus bactrianus ferus</name>
    <dbReference type="NCBI Taxonomy" id="419612"/>
    <lineage>
        <taxon>Eukaryota</taxon>
        <taxon>Metazoa</taxon>
        <taxon>Chordata</taxon>
        <taxon>Craniata</taxon>
        <taxon>Vertebrata</taxon>
        <taxon>Euteleostomi</taxon>
        <taxon>Mammalia</taxon>
        <taxon>Eutheria</taxon>
        <taxon>Laurasiatheria</taxon>
        <taxon>Artiodactyla</taxon>
        <taxon>Tylopoda</taxon>
        <taxon>Camelidae</taxon>
        <taxon>Camelus</taxon>
    </lineage>
</organism>
<dbReference type="GeneID" id="106728513"/>